<feature type="compositionally biased region" description="Low complexity" evidence="1">
    <location>
        <begin position="330"/>
        <end position="348"/>
    </location>
</feature>
<feature type="compositionally biased region" description="Low complexity" evidence="1">
    <location>
        <begin position="583"/>
        <end position="597"/>
    </location>
</feature>
<accession>A0A166FKZ1</accession>
<proteinExistence type="predicted"/>
<feature type="compositionally biased region" description="Pro residues" evidence="1">
    <location>
        <begin position="867"/>
        <end position="879"/>
    </location>
</feature>
<feature type="region of interest" description="Disordered" evidence="1">
    <location>
        <begin position="323"/>
        <end position="1044"/>
    </location>
</feature>
<feature type="compositionally biased region" description="Low complexity" evidence="1">
    <location>
        <begin position="175"/>
        <end position="193"/>
    </location>
</feature>
<dbReference type="AlphaFoldDB" id="A0A166FKZ1"/>
<feature type="compositionally biased region" description="Low complexity" evidence="1">
    <location>
        <begin position="416"/>
        <end position="431"/>
    </location>
</feature>
<organism evidence="2 3">
    <name type="scientific">Sistotremastrum suecicum HHB10207 ss-3</name>
    <dbReference type="NCBI Taxonomy" id="1314776"/>
    <lineage>
        <taxon>Eukaryota</taxon>
        <taxon>Fungi</taxon>
        <taxon>Dikarya</taxon>
        <taxon>Basidiomycota</taxon>
        <taxon>Agaricomycotina</taxon>
        <taxon>Agaricomycetes</taxon>
        <taxon>Sistotremastrales</taxon>
        <taxon>Sistotremastraceae</taxon>
        <taxon>Sistotremastrum</taxon>
    </lineage>
</organism>
<feature type="compositionally biased region" description="Low complexity" evidence="1">
    <location>
        <begin position="29"/>
        <end position="39"/>
    </location>
</feature>
<sequence length="1044" mass="111199">MNEQTNGSRKDPQFSYPQPTVISDRPAEDPSSSPAAPLFSSFQFTNIGTSSAPESRPLTTGMSLAHRLGIAPAPSLLDRLQMADPEPSPEASIPVKEAPAIVAAPAAANVKPQLKANNTPKDLNPSVSSQPPKASSSTTNGVVNGVNAKAPVSSNNTPLNGASGATSSATPKRPSPNATASSASNPAPAIASSVQRPPAPAPTHASSNGMAQVQAATPASAPLTPSVAAFNPQPPYDNLIAAAAEEKNAWAERVAAHRAREERRLKEEEERRREEQQRLEYQDRLDKEIQDLNDAIAAQENGIKRLKELLEIKQEARLVVAEPLAPMPPSQSSTSGASVSSVSGTPPVSEDPLSQEELIRSDAPRRDAIPPAAPGVPVVPAQQSSTVPSASSVSVPMEDARPAPNSTTSQRPPITPSLSTSSTATLAVPAAQTTGQGTSSNGSQNQGRRSRAPNPPAVKAEPSEPTLTIPGVSTFLSGLSRPPIVPRPSQVLQAPPPPVKREVVRPPPPPSNTTVVPNQSPAQVNNQEEKKPVVAPATARKPSIPQMATSSGSDVKKQEQKLERHIQPSLASPPNPAPLPRQAVAPVVASPVVPSISGTRPKTPATSVSTPLQHSLQNRTSNAYLPSQGASSMPQVVPASSTHVTNGSTVTEHNGAKRFPQDYPESFRPQHAQTTTVHDDDWPPPFGSVRNVHREGGWAVTDVMNNGTTNPNSTPQINQAASSSAPANAHPPIVSMVADPPERRGNWPYSRSITPPEYQPPEYQPPRTPPMDPSSPMVRAGEPSTPGSESRSTVSGLPARPPPLNLGKRPRPASPNRDNRRRRVNRQEYDSYRPLPTRQPPEYEDLPPRRPQSPDRQGYYPRENDYYPPPRGRTPPLPPYYERDNRSQSPPARYGQRRSSEGGSPPGSARGGANRGRGRGRGRGRSRGEDLRESNEASGSTRASLQDRLALNDESQDRRPNGENHHPSSNQNGASRGRGNSSRGSNSNRRGRGFQYNQGIPVPAGEDAVPPRLAEPPQVLPAGHHNHRGQHPNPSLLNRMNRSQ</sequence>
<reference evidence="2 3" key="1">
    <citation type="journal article" date="2016" name="Mol. Biol. Evol.">
        <title>Comparative Genomics of Early-Diverging Mushroom-Forming Fungi Provides Insights into the Origins of Lignocellulose Decay Capabilities.</title>
        <authorList>
            <person name="Nagy L.G."/>
            <person name="Riley R."/>
            <person name="Tritt A."/>
            <person name="Adam C."/>
            <person name="Daum C."/>
            <person name="Floudas D."/>
            <person name="Sun H."/>
            <person name="Yadav J.S."/>
            <person name="Pangilinan J."/>
            <person name="Larsson K.H."/>
            <person name="Matsuura K."/>
            <person name="Barry K."/>
            <person name="Labutti K."/>
            <person name="Kuo R."/>
            <person name="Ohm R.A."/>
            <person name="Bhattacharya S.S."/>
            <person name="Shirouzu T."/>
            <person name="Yoshinaga Y."/>
            <person name="Martin F.M."/>
            <person name="Grigoriev I.V."/>
            <person name="Hibbett D.S."/>
        </authorList>
    </citation>
    <scope>NUCLEOTIDE SEQUENCE [LARGE SCALE GENOMIC DNA]</scope>
    <source>
        <strain evidence="2 3">HHB10207 ss-3</strain>
    </source>
</reference>
<keyword evidence="3" id="KW-1185">Reference proteome</keyword>
<feature type="compositionally biased region" description="Pro residues" evidence="1">
    <location>
        <begin position="757"/>
        <end position="773"/>
    </location>
</feature>
<feature type="compositionally biased region" description="Polar residues" evidence="1">
    <location>
        <begin position="1032"/>
        <end position="1044"/>
    </location>
</feature>
<feature type="region of interest" description="Disordered" evidence="1">
    <location>
        <begin position="254"/>
        <end position="279"/>
    </location>
</feature>
<evidence type="ECO:0000256" key="1">
    <source>
        <dbReference type="SAM" id="MobiDB-lite"/>
    </source>
</evidence>
<evidence type="ECO:0000313" key="3">
    <source>
        <dbReference type="Proteomes" id="UP000076798"/>
    </source>
</evidence>
<gene>
    <name evidence="2" type="ORF">SISSUDRAFT_426575</name>
</gene>
<feature type="compositionally biased region" description="Basic and acidic residues" evidence="1">
    <location>
        <begin position="926"/>
        <end position="935"/>
    </location>
</feature>
<name>A0A166FKZ1_9AGAM</name>
<evidence type="ECO:0000313" key="2">
    <source>
        <dbReference type="EMBL" id="KZT40762.1"/>
    </source>
</evidence>
<feature type="compositionally biased region" description="Low complexity" evidence="1">
    <location>
        <begin position="375"/>
        <end position="396"/>
    </location>
</feature>
<dbReference type="EMBL" id="KV428028">
    <property type="protein sequence ID" value="KZT40762.1"/>
    <property type="molecule type" value="Genomic_DNA"/>
</dbReference>
<feature type="compositionally biased region" description="Low complexity" evidence="1">
    <location>
        <begin position="125"/>
        <end position="137"/>
    </location>
</feature>
<feature type="compositionally biased region" description="Low complexity" evidence="1">
    <location>
        <begin position="720"/>
        <end position="732"/>
    </location>
</feature>
<feature type="compositionally biased region" description="Polar residues" evidence="1">
    <location>
        <begin position="785"/>
        <end position="795"/>
    </location>
</feature>
<feature type="compositionally biased region" description="Basic residues" evidence="1">
    <location>
        <begin position="916"/>
        <end position="925"/>
    </location>
</feature>
<feature type="region of interest" description="Disordered" evidence="1">
    <location>
        <begin position="1"/>
        <end position="39"/>
    </location>
</feature>
<feature type="compositionally biased region" description="Low complexity" evidence="1">
    <location>
        <begin position="968"/>
        <end position="988"/>
    </location>
</feature>
<feature type="region of interest" description="Disordered" evidence="1">
    <location>
        <begin position="77"/>
        <end position="96"/>
    </location>
</feature>
<feature type="compositionally biased region" description="Polar residues" evidence="1">
    <location>
        <begin position="598"/>
        <end position="652"/>
    </location>
</feature>
<feature type="compositionally biased region" description="Basic and acidic residues" evidence="1">
    <location>
        <begin position="554"/>
        <end position="566"/>
    </location>
</feature>
<feature type="compositionally biased region" description="Polar residues" evidence="1">
    <location>
        <begin position="703"/>
        <end position="719"/>
    </location>
</feature>
<feature type="compositionally biased region" description="Polar residues" evidence="1">
    <location>
        <begin position="432"/>
        <end position="447"/>
    </location>
</feature>
<feature type="compositionally biased region" description="Basic and acidic residues" evidence="1">
    <location>
        <begin position="357"/>
        <end position="368"/>
    </location>
</feature>
<protein>
    <submittedName>
        <fullName evidence="2">Uncharacterized protein</fullName>
    </submittedName>
</protein>
<dbReference type="Proteomes" id="UP000076798">
    <property type="component" value="Unassembled WGS sequence"/>
</dbReference>
<feature type="compositionally biased region" description="Low complexity" evidence="1">
    <location>
        <begin position="215"/>
        <end position="229"/>
    </location>
</feature>
<feature type="region of interest" description="Disordered" evidence="1">
    <location>
        <begin position="109"/>
        <end position="235"/>
    </location>
</feature>
<feature type="compositionally biased region" description="Polar residues" evidence="1">
    <location>
        <begin position="152"/>
        <end position="170"/>
    </location>
</feature>
<feature type="compositionally biased region" description="Basic and acidic residues" evidence="1">
    <location>
        <begin position="955"/>
        <end position="966"/>
    </location>
</feature>